<evidence type="ECO:0000313" key="3">
    <source>
        <dbReference type="EMBL" id="KXJ93273.1"/>
    </source>
</evidence>
<dbReference type="Proteomes" id="UP000070501">
    <property type="component" value="Unassembled WGS sequence"/>
</dbReference>
<dbReference type="STRING" id="196109.A0A136J7X7"/>
<keyword evidence="2" id="KW-1133">Transmembrane helix</keyword>
<name>A0A136J7X7_9PEZI</name>
<proteinExistence type="predicted"/>
<keyword evidence="2" id="KW-0472">Membrane</keyword>
<dbReference type="InParanoid" id="A0A136J7X7"/>
<evidence type="ECO:0000256" key="1">
    <source>
        <dbReference type="SAM" id="MobiDB-lite"/>
    </source>
</evidence>
<feature type="region of interest" description="Disordered" evidence="1">
    <location>
        <begin position="128"/>
        <end position="163"/>
    </location>
</feature>
<feature type="compositionally biased region" description="Acidic residues" evidence="1">
    <location>
        <begin position="84"/>
        <end position="97"/>
    </location>
</feature>
<feature type="transmembrane region" description="Helical" evidence="2">
    <location>
        <begin position="12"/>
        <end position="33"/>
    </location>
</feature>
<reference evidence="4" key="1">
    <citation type="submission" date="2016-02" db="EMBL/GenBank/DDBJ databases">
        <title>Draft genome sequence of Microdochium bolleyi, a fungal endophyte of beachgrass.</title>
        <authorList>
            <consortium name="DOE Joint Genome Institute"/>
            <person name="David A.S."/>
            <person name="May G."/>
            <person name="Haridas S."/>
            <person name="Lim J."/>
            <person name="Wang M."/>
            <person name="Labutti K."/>
            <person name="Lipzen A."/>
            <person name="Barry K."/>
            <person name="Grigoriev I.V."/>
        </authorList>
    </citation>
    <scope>NUCLEOTIDE SEQUENCE [LARGE SCALE GENOMIC DNA]</scope>
    <source>
        <strain evidence="4">J235TASD1</strain>
    </source>
</reference>
<keyword evidence="2" id="KW-0812">Transmembrane</keyword>
<feature type="compositionally biased region" description="Basic and acidic residues" evidence="1">
    <location>
        <begin position="140"/>
        <end position="150"/>
    </location>
</feature>
<feature type="region of interest" description="Disordered" evidence="1">
    <location>
        <begin position="78"/>
        <end position="99"/>
    </location>
</feature>
<sequence length="163" mass="18564">MGATVDALKALVVPAVIALILFIVTSYVLLPLWRHYQLRYSQYIPVHTISDRTSSARTRMQAFMGRWLVPSNWRRTRVERGGNGDDDDEDGLSEDLDFLSANGGEELGRVYAGPDSIRDSRHALSLDAQYANRMDSTSRLSRDLEQGFRDDSEEEESDPRQRR</sequence>
<evidence type="ECO:0000256" key="2">
    <source>
        <dbReference type="SAM" id="Phobius"/>
    </source>
</evidence>
<evidence type="ECO:0000313" key="4">
    <source>
        <dbReference type="Proteomes" id="UP000070501"/>
    </source>
</evidence>
<dbReference type="AlphaFoldDB" id="A0A136J7X7"/>
<protein>
    <submittedName>
        <fullName evidence="3">Uncharacterized protein</fullName>
    </submittedName>
</protein>
<dbReference type="EMBL" id="KQ964248">
    <property type="protein sequence ID" value="KXJ93273.1"/>
    <property type="molecule type" value="Genomic_DNA"/>
</dbReference>
<gene>
    <name evidence="3" type="ORF">Micbo1qcDRAFT_54453</name>
</gene>
<accession>A0A136J7X7</accession>
<keyword evidence="4" id="KW-1185">Reference proteome</keyword>
<dbReference type="OrthoDB" id="5427070at2759"/>
<organism evidence="3 4">
    <name type="scientific">Microdochium bolleyi</name>
    <dbReference type="NCBI Taxonomy" id="196109"/>
    <lineage>
        <taxon>Eukaryota</taxon>
        <taxon>Fungi</taxon>
        <taxon>Dikarya</taxon>
        <taxon>Ascomycota</taxon>
        <taxon>Pezizomycotina</taxon>
        <taxon>Sordariomycetes</taxon>
        <taxon>Xylariomycetidae</taxon>
        <taxon>Xylariales</taxon>
        <taxon>Microdochiaceae</taxon>
        <taxon>Microdochium</taxon>
    </lineage>
</organism>